<sequence>MLFRPVRLMILLAIAFGAGMLYERGQQAHACPPEAGVPGDIDCE</sequence>
<evidence type="ECO:0000313" key="2">
    <source>
        <dbReference type="Proteomes" id="UP000004318"/>
    </source>
</evidence>
<dbReference type="Proteomes" id="UP000004318">
    <property type="component" value="Unassembled WGS sequence"/>
</dbReference>
<name>A3TY67_PSEBH</name>
<gene>
    <name evidence="1" type="ORF">OB2597_13193</name>
</gene>
<keyword evidence="2" id="KW-1185">Reference proteome</keyword>
<dbReference type="EMBL" id="AAMO01000005">
    <property type="protein sequence ID" value="EAQ03101.1"/>
    <property type="molecule type" value="Genomic_DNA"/>
</dbReference>
<proteinExistence type="predicted"/>
<dbReference type="AlphaFoldDB" id="A3TY67"/>
<comment type="caution">
    <text evidence="1">The sequence shown here is derived from an EMBL/GenBank/DDBJ whole genome shotgun (WGS) entry which is preliminary data.</text>
</comment>
<reference evidence="1 2" key="1">
    <citation type="journal article" date="2010" name="J. Bacteriol.">
        <title>Genome sequences of Oceanicola granulosus HTCC2516(T) and Oceanicola batsensis HTCC2597(TDelta).</title>
        <authorList>
            <person name="Thrash J.C."/>
            <person name="Cho J.C."/>
            <person name="Vergin K.L."/>
            <person name="Giovannoni S.J."/>
        </authorList>
    </citation>
    <scope>NUCLEOTIDE SEQUENCE [LARGE SCALE GENOMIC DNA]</scope>
    <source>
        <strain evidence="2">ATCC BAA-863 / DSM 15984 / KCTC 12145 / HTCC2597</strain>
    </source>
</reference>
<dbReference type="STRING" id="252305.OB2597_13193"/>
<dbReference type="HOGENOM" id="CLU_3219339_0_0_5"/>
<protein>
    <submittedName>
        <fullName evidence="1">Uncharacterized protein</fullName>
    </submittedName>
</protein>
<organism evidence="1 2">
    <name type="scientific">Pseudooceanicola batsensis (strain ATCC BAA-863 / DSM 15984 / KCTC 12145 / HTCC2597)</name>
    <name type="common">Oceanicola batsensis</name>
    <dbReference type="NCBI Taxonomy" id="252305"/>
    <lineage>
        <taxon>Bacteria</taxon>
        <taxon>Pseudomonadati</taxon>
        <taxon>Pseudomonadota</taxon>
        <taxon>Alphaproteobacteria</taxon>
        <taxon>Rhodobacterales</taxon>
        <taxon>Paracoccaceae</taxon>
        <taxon>Pseudooceanicola</taxon>
    </lineage>
</organism>
<evidence type="ECO:0000313" key="1">
    <source>
        <dbReference type="EMBL" id="EAQ03101.1"/>
    </source>
</evidence>
<accession>A3TY67</accession>